<dbReference type="RefSeq" id="WP_013628492.1">
    <property type="nucleotide sequence ID" value="NC_015174.1"/>
</dbReference>
<dbReference type="GO" id="GO:0030435">
    <property type="term" value="P:sporulation resulting in formation of a cellular spore"/>
    <property type="evidence" value="ECO:0007669"/>
    <property type="project" value="InterPro"/>
</dbReference>
<dbReference type="GO" id="GO:0000917">
    <property type="term" value="P:division septum assembly"/>
    <property type="evidence" value="ECO:0007669"/>
    <property type="project" value="UniProtKB-KW"/>
</dbReference>
<evidence type="ECO:0000256" key="4">
    <source>
        <dbReference type="SAM" id="MobiDB-lite"/>
    </source>
</evidence>
<dbReference type="InterPro" id="IPR007170">
    <property type="entry name" value="SpoVG"/>
</dbReference>
<evidence type="ECO:0000256" key="3">
    <source>
        <dbReference type="ARBA" id="ARBA00023306"/>
    </source>
</evidence>
<dbReference type="EMBL" id="CP002546">
    <property type="protein sequence ID" value="ADY59768.1"/>
    <property type="molecule type" value="Genomic_DNA"/>
</dbReference>
<protein>
    <submittedName>
        <fullName evidence="5">SpoVG family protein</fullName>
    </submittedName>
</protein>
<keyword evidence="2" id="KW-0717">Septation</keyword>
<evidence type="ECO:0000256" key="1">
    <source>
        <dbReference type="ARBA" id="ARBA00022618"/>
    </source>
</evidence>
<dbReference type="AlphaFoldDB" id="F0SK41"/>
<dbReference type="HOGENOM" id="CLU_094532_0_0_0"/>
<evidence type="ECO:0000256" key="2">
    <source>
        <dbReference type="ARBA" id="ARBA00023210"/>
    </source>
</evidence>
<dbReference type="SUPFAM" id="SSF160537">
    <property type="entry name" value="SpoVG-like"/>
    <property type="match status" value="1"/>
</dbReference>
<dbReference type="Gene3D" id="3.30.1120.40">
    <property type="entry name" value="Stage V sporulation protein G"/>
    <property type="match status" value="1"/>
</dbReference>
<dbReference type="KEGG" id="pbs:Plabr_2165"/>
<dbReference type="PANTHER" id="PTHR38429:SF1">
    <property type="entry name" value="SEPTATION PROTEIN SPOVG-RELATED"/>
    <property type="match status" value="1"/>
</dbReference>
<reference evidence="6" key="1">
    <citation type="submission" date="2011-02" db="EMBL/GenBank/DDBJ databases">
        <title>The complete genome of Planctomyces brasiliensis DSM 5305.</title>
        <authorList>
            <person name="Lucas S."/>
            <person name="Copeland A."/>
            <person name="Lapidus A."/>
            <person name="Bruce D."/>
            <person name="Goodwin L."/>
            <person name="Pitluck S."/>
            <person name="Kyrpides N."/>
            <person name="Mavromatis K."/>
            <person name="Pagani I."/>
            <person name="Ivanova N."/>
            <person name="Ovchinnikova G."/>
            <person name="Lu M."/>
            <person name="Detter J.C."/>
            <person name="Han C."/>
            <person name="Land M."/>
            <person name="Hauser L."/>
            <person name="Markowitz V."/>
            <person name="Cheng J.-F."/>
            <person name="Hugenholtz P."/>
            <person name="Woyke T."/>
            <person name="Wu D."/>
            <person name="Tindall B."/>
            <person name="Pomrenke H.G."/>
            <person name="Brambilla E."/>
            <person name="Klenk H.-P."/>
            <person name="Eisen J.A."/>
        </authorList>
    </citation>
    <scope>NUCLEOTIDE SEQUENCE [LARGE SCALE GENOMIC DNA]</scope>
    <source>
        <strain evidence="6">ATCC 49424 / DSM 5305 / JCM 21570 / NBRC 103401 / IFAM 1448</strain>
    </source>
</reference>
<feature type="compositionally biased region" description="Low complexity" evidence="4">
    <location>
        <begin position="151"/>
        <end position="175"/>
    </location>
</feature>
<gene>
    <name evidence="5" type="ordered locus">Plabr_2165</name>
</gene>
<name>F0SK41_RUBBR</name>
<evidence type="ECO:0000313" key="6">
    <source>
        <dbReference type="Proteomes" id="UP000006860"/>
    </source>
</evidence>
<dbReference type="eggNOG" id="COG2088">
    <property type="taxonomic scope" value="Bacteria"/>
</dbReference>
<accession>F0SK41</accession>
<organism evidence="5 6">
    <name type="scientific">Rubinisphaera brasiliensis (strain ATCC 49424 / DSM 5305 / JCM 21570 / IAM 15109 / NBRC 103401 / IFAM 1448)</name>
    <name type="common">Planctomyces brasiliensis</name>
    <dbReference type="NCBI Taxonomy" id="756272"/>
    <lineage>
        <taxon>Bacteria</taxon>
        <taxon>Pseudomonadati</taxon>
        <taxon>Planctomycetota</taxon>
        <taxon>Planctomycetia</taxon>
        <taxon>Planctomycetales</taxon>
        <taxon>Planctomycetaceae</taxon>
        <taxon>Rubinisphaera</taxon>
    </lineage>
</organism>
<feature type="region of interest" description="Disordered" evidence="4">
    <location>
        <begin position="146"/>
        <end position="244"/>
    </location>
</feature>
<keyword evidence="1" id="KW-0132">Cell division</keyword>
<keyword evidence="6" id="KW-1185">Reference proteome</keyword>
<sequence>MRITEVRIKLMDDPSDRLCAFCSITLDECFVIRDLKIIHGAKGAFVAMPSRKLTDRCPKCHSKNHLRATFCNQCGVRLHSERASKDDDGRAKLYADIAHPINSECRDQIQQMVIAAYEEELVKAKLDGYVCTYDDFEEDRYASLNDENEAGSSSPGNPSNSHTSSERGSSSGNGRQQPEGRQQSEKPDASRVRMTMETEAGKMLRVDSARRDEKNQRHAESESKREQQPATRPSGGESFGDGII</sequence>
<dbReference type="Pfam" id="PF04026">
    <property type="entry name" value="SpoVG"/>
    <property type="match status" value="1"/>
</dbReference>
<feature type="compositionally biased region" description="Basic and acidic residues" evidence="4">
    <location>
        <begin position="182"/>
        <end position="227"/>
    </location>
</feature>
<dbReference type="OrthoDB" id="9796286at2"/>
<dbReference type="Proteomes" id="UP000006860">
    <property type="component" value="Chromosome"/>
</dbReference>
<dbReference type="InterPro" id="IPR036751">
    <property type="entry name" value="SpoVG_sf"/>
</dbReference>
<keyword evidence="3" id="KW-0131">Cell cycle</keyword>
<dbReference type="STRING" id="756272.Plabr_2165"/>
<proteinExistence type="predicted"/>
<evidence type="ECO:0000313" key="5">
    <source>
        <dbReference type="EMBL" id="ADY59768.1"/>
    </source>
</evidence>
<dbReference type="PANTHER" id="PTHR38429">
    <property type="entry name" value="SEPTATION PROTEIN SPOVG-RELATED"/>
    <property type="match status" value="1"/>
</dbReference>